<evidence type="ECO:0000313" key="2">
    <source>
        <dbReference type="EMBL" id="GGW89097.1"/>
    </source>
</evidence>
<gene>
    <name evidence="2" type="ORF">GCM10011450_19180</name>
</gene>
<reference evidence="2" key="1">
    <citation type="journal article" date="2014" name="Int. J. Syst. Evol. Microbiol.">
        <title>Complete genome sequence of Corynebacterium casei LMG S-19264T (=DSM 44701T), isolated from a smear-ripened cheese.</title>
        <authorList>
            <consortium name="US DOE Joint Genome Institute (JGI-PGF)"/>
            <person name="Walter F."/>
            <person name="Albersmeier A."/>
            <person name="Kalinowski J."/>
            <person name="Ruckert C."/>
        </authorList>
    </citation>
    <scope>NUCLEOTIDE SEQUENCE</scope>
    <source>
        <strain evidence="2">KCTC 23732</strain>
    </source>
</reference>
<dbReference type="RefSeq" id="WP_189385266.1">
    <property type="nucleotide sequence ID" value="NZ_BAABFY010000017.1"/>
</dbReference>
<name>A0A918N0B0_9BURK</name>
<feature type="region of interest" description="Disordered" evidence="1">
    <location>
        <begin position="60"/>
        <end position="87"/>
    </location>
</feature>
<evidence type="ECO:0008006" key="4">
    <source>
        <dbReference type="Google" id="ProtNLM"/>
    </source>
</evidence>
<dbReference type="Proteomes" id="UP000608345">
    <property type="component" value="Unassembled WGS sequence"/>
</dbReference>
<protein>
    <recommendedName>
        <fullName evidence="4">DUF1840 domain-containing protein</fullName>
    </recommendedName>
</protein>
<dbReference type="AlphaFoldDB" id="A0A918N0B0"/>
<proteinExistence type="predicted"/>
<dbReference type="InterPro" id="IPR014991">
    <property type="entry name" value="DUF1840"/>
</dbReference>
<evidence type="ECO:0000313" key="3">
    <source>
        <dbReference type="Proteomes" id="UP000608345"/>
    </source>
</evidence>
<sequence length="123" mass="13912">MLITFRSNASADVVMLDKHALSVLKAAGRDYETLPESGVFTVEQLDEAIQNILRAVAEDPDSNPDLVYADKDREEEDDEYPEEKPHPVLEKVTLRRRTFPLLDMLRAAKAQGKEVVWEVGSAW</sequence>
<organism evidence="2 3">
    <name type="scientific">Advenella faeciporci</name>
    <dbReference type="NCBI Taxonomy" id="797535"/>
    <lineage>
        <taxon>Bacteria</taxon>
        <taxon>Pseudomonadati</taxon>
        <taxon>Pseudomonadota</taxon>
        <taxon>Betaproteobacteria</taxon>
        <taxon>Burkholderiales</taxon>
        <taxon>Alcaligenaceae</taxon>
    </lineage>
</organism>
<evidence type="ECO:0000256" key="1">
    <source>
        <dbReference type="SAM" id="MobiDB-lite"/>
    </source>
</evidence>
<comment type="caution">
    <text evidence="2">The sequence shown here is derived from an EMBL/GenBank/DDBJ whole genome shotgun (WGS) entry which is preliminary data.</text>
</comment>
<reference evidence="2" key="2">
    <citation type="submission" date="2020-09" db="EMBL/GenBank/DDBJ databases">
        <authorList>
            <person name="Sun Q."/>
            <person name="Kim S."/>
        </authorList>
    </citation>
    <scope>NUCLEOTIDE SEQUENCE</scope>
    <source>
        <strain evidence="2">KCTC 23732</strain>
    </source>
</reference>
<dbReference type="EMBL" id="BMYS01000013">
    <property type="protein sequence ID" value="GGW89097.1"/>
    <property type="molecule type" value="Genomic_DNA"/>
</dbReference>
<accession>A0A918N0B0</accession>
<dbReference type="Pfam" id="PF08895">
    <property type="entry name" value="DUF1840"/>
    <property type="match status" value="1"/>
</dbReference>
<keyword evidence="3" id="KW-1185">Reference proteome</keyword>